<name>A0A7U9HG68_STRLI</name>
<protein>
    <submittedName>
        <fullName evidence="3">N-acetylglucosamine kinase of eukaryotic type</fullName>
        <ecNumber evidence="3">2.7.1.59</ecNumber>
    </submittedName>
</protein>
<feature type="domain" description="ATPase BadF/BadG/BcrA/BcrD type" evidence="2">
    <location>
        <begin position="43"/>
        <end position="298"/>
    </location>
</feature>
<dbReference type="AlphaFoldDB" id="A0A7U9HG68"/>
<dbReference type="GO" id="GO:0045127">
    <property type="term" value="F:N-acetylglucosamine kinase activity"/>
    <property type="evidence" value="ECO:0007669"/>
    <property type="project" value="UniProtKB-EC"/>
</dbReference>
<proteinExistence type="predicted"/>
<dbReference type="InterPro" id="IPR052519">
    <property type="entry name" value="Euk-type_GlcNAc_Kinase"/>
</dbReference>
<evidence type="ECO:0000313" key="3">
    <source>
        <dbReference type="EMBL" id="EOY52518.1"/>
    </source>
</evidence>
<dbReference type="Gene3D" id="3.30.420.40">
    <property type="match status" value="2"/>
</dbReference>
<dbReference type="PANTHER" id="PTHR43190:SF3">
    <property type="entry name" value="N-ACETYL-D-GLUCOSAMINE KINASE"/>
    <property type="match status" value="1"/>
</dbReference>
<dbReference type="InterPro" id="IPR002731">
    <property type="entry name" value="ATPase_BadF"/>
</dbReference>
<dbReference type="SUPFAM" id="SSF53067">
    <property type="entry name" value="Actin-like ATPase domain"/>
    <property type="match status" value="2"/>
</dbReference>
<evidence type="ECO:0000259" key="2">
    <source>
        <dbReference type="Pfam" id="PF01869"/>
    </source>
</evidence>
<feature type="compositionally biased region" description="Basic residues" evidence="1">
    <location>
        <begin position="1"/>
        <end position="23"/>
    </location>
</feature>
<dbReference type="InterPro" id="IPR043129">
    <property type="entry name" value="ATPase_NBD"/>
</dbReference>
<sequence length="368" mass="35917">MTSGGRRSHTRTAIRTGHRRPGGSRRAGSLGQRASRMTSVVAVDLGKTGCRAMLWDSADSSRAVNSVAGAPGLAAPDGVTAARAAVRAAVEPLLREAGGARPESVLVGAAGAASAPAAARSLVGALLEDLPVREAAVTSDAVTAHAGALGGRAGVVLAIGTGAVAVGIGADGTYARVDGWGPLLGDDGSGAQIGTAGLRAALRAHDGRGPDTVLLDAAAGLFGDLERLPGTVGRDGNPARTAATFAPEVARAADAGDAVASAIVRDAAADLAETALAAARRITAGGEPLPAAVTGGLTGLGPALMAPLTAALTGSGLPVRLTSALGDPLDGARLLALDRATPHTSLVVRVRRTTANPSPTPATPPASV</sequence>
<accession>A0A7U9HG68</accession>
<evidence type="ECO:0000313" key="4">
    <source>
        <dbReference type="Proteomes" id="UP000014062"/>
    </source>
</evidence>
<dbReference type="EC" id="2.7.1.59" evidence="3"/>
<gene>
    <name evidence="3" type="ORF">SLI_7819</name>
</gene>
<dbReference type="Pfam" id="PF01869">
    <property type="entry name" value="BcrAD_BadFG"/>
    <property type="match status" value="1"/>
</dbReference>
<keyword evidence="3" id="KW-0808">Transferase</keyword>
<dbReference type="Proteomes" id="UP000014062">
    <property type="component" value="Chromosome"/>
</dbReference>
<dbReference type="PANTHER" id="PTHR43190">
    <property type="entry name" value="N-ACETYL-D-GLUCOSAMINE KINASE"/>
    <property type="match status" value="1"/>
</dbReference>
<keyword evidence="3" id="KW-0418">Kinase</keyword>
<feature type="region of interest" description="Disordered" evidence="1">
    <location>
        <begin position="1"/>
        <end position="34"/>
    </location>
</feature>
<dbReference type="EMBL" id="CM001889">
    <property type="protein sequence ID" value="EOY52518.1"/>
    <property type="molecule type" value="Genomic_DNA"/>
</dbReference>
<reference evidence="4" key="1">
    <citation type="journal article" date="2013" name="Genome Biol. Evol.">
        <title>The genome sequence of Streptomyces lividans 66 reveals a novel tRNA-dependent peptide biosynthetic system within a metal-related genomic island.</title>
        <authorList>
            <person name="Cruz-Morales P."/>
            <person name="Vijgenboom E."/>
            <person name="Iruegas-Bocardo F."/>
            <person name="Girard G."/>
            <person name="Yanez-Guerra L.A."/>
            <person name="Ramos-Aboites H.E."/>
            <person name="Pernodet J.L."/>
            <person name="Anne J."/>
            <person name="van Wezel G.P."/>
            <person name="Barona-Gomez F."/>
        </authorList>
    </citation>
    <scope>NUCLEOTIDE SEQUENCE [LARGE SCALE GENOMIC DNA]</scope>
    <source>
        <strain evidence="4">1326</strain>
    </source>
</reference>
<evidence type="ECO:0000256" key="1">
    <source>
        <dbReference type="SAM" id="MobiDB-lite"/>
    </source>
</evidence>
<organism evidence="3 4">
    <name type="scientific">Streptomyces lividans 1326</name>
    <dbReference type="NCBI Taxonomy" id="1200984"/>
    <lineage>
        <taxon>Bacteria</taxon>
        <taxon>Bacillati</taxon>
        <taxon>Actinomycetota</taxon>
        <taxon>Actinomycetes</taxon>
        <taxon>Kitasatosporales</taxon>
        <taxon>Streptomycetaceae</taxon>
        <taxon>Streptomyces</taxon>
    </lineage>
</organism>